<dbReference type="EMBL" id="CM042062">
    <property type="protein sequence ID" value="KAI3669499.1"/>
    <property type="molecule type" value="Genomic_DNA"/>
</dbReference>
<protein>
    <submittedName>
        <fullName evidence="1">Uncharacterized protein</fullName>
    </submittedName>
</protein>
<keyword evidence="2" id="KW-1185">Reference proteome</keyword>
<organism evidence="1 2">
    <name type="scientific">Arctium lappa</name>
    <name type="common">Greater burdock</name>
    <name type="synonym">Lappa major</name>
    <dbReference type="NCBI Taxonomy" id="4217"/>
    <lineage>
        <taxon>Eukaryota</taxon>
        <taxon>Viridiplantae</taxon>
        <taxon>Streptophyta</taxon>
        <taxon>Embryophyta</taxon>
        <taxon>Tracheophyta</taxon>
        <taxon>Spermatophyta</taxon>
        <taxon>Magnoliopsida</taxon>
        <taxon>eudicotyledons</taxon>
        <taxon>Gunneridae</taxon>
        <taxon>Pentapetalae</taxon>
        <taxon>asterids</taxon>
        <taxon>campanulids</taxon>
        <taxon>Asterales</taxon>
        <taxon>Asteraceae</taxon>
        <taxon>Carduoideae</taxon>
        <taxon>Cardueae</taxon>
        <taxon>Arctiinae</taxon>
        <taxon>Arctium</taxon>
    </lineage>
</organism>
<evidence type="ECO:0000313" key="1">
    <source>
        <dbReference type="EMBL" id="KAI3669499.1"/>
    </source>
</evidence>
<name>A0ACB8XRV8_ARCLA</name>
<accession>A0ACB8XRV8</accession>
<dbReference type="Proteomes" id="UP001055879">
    <property type="component" value="Linkage Group LG16"/>
</dbReference>
<comment type="caution">
    <text evidence="1">The sequence shown here is derived from an EMBL/GenBank/DDBJ whole genome shotgun (WGS) entry which is preliminary data.</text>
</comment>
<evidence type="ECO:0000313" key="2">
    <source>
        <dbReference type="Proteomes" id="UP001055879"/>
    </source>
</evidence>
<proteinExistence type="predicted"/>
<reference evidence="1 2" key="2">
    <citation type="journal article" date="2022" name="Mol. Ecol. Resour.">
        <title>The genomes of chicory, endive, great burdock and yacon provide insights into Asteraceae paleo-polyploidization history and plant inulin production.</title>
        <authorList>
            <person name="Fan W."/>
            <person name="Wang S."/>
            <person name="Wang H."/>
            <person name="Wang A."/>
            <person name="Jiang F."/>
            <person name="Liu H."/>
            <person name="Zhao H."/>
            <person name="Xu D."/>
            <person name="Zhang Y."/>
        </authorList>
    </citation>
    <scope>NUCLEOTIDE SEQUENCE [LARGE SCALE GENOMIC DNA]</scope>
    <source>
        <strain evidence="2">cv. Niubang</strain>
    </source>
</reference>
<reference evidence="2" key="1">
    <citation type="journal article" date="2022" name="Mol. Ecol. Resour.">
        <title>The genomes of chicory, endive, great burdock and yacon provide insights into Asteraceae palaeo-polyploidization history and plant inulin production.</title>
        <authorList>
            <person name="Fan W."/>
            <person name="Wang S."/>
            <person name="Wang H."/>
            <person name="Wang A."/>
            <person name="Jiang F."/>
            <person name="Liu H."/>
            <person name="Zhao H."/>
            <person name="Xu D."/>
            <person name="Zhang Y."/>
        </authorList>
    </citation>
    <scope>NUCLEOTIDE SEQUENCE [LARGE SCALE GENOMIC DNA]</scope>
    <source>
        <strain evidence="2">cv. Niubang</strain>
    </source>
</reference>
<sequence length="67" mass="8078">MKNTMLRENQRSPYFLVIWEERKRGWLDRSLSKPVRKNTNPRNAFNRIQHNNPFPHNIFSTPLSGKI</sequence>
<gene>
    <name evidence="1" type="ORF">L6452_40735</name>
</gene>